<feature type="transmembrane region" description="Helical" evidence="8">
    <location>
        <begin position="371"/>
        <end position="390"/>
    </location>
</feature>
<dbReference type="InterPro" id="IPR050879">
    <property type="entry name" value="Acyltransferase_3"/>
</dbReference>
<gene>
    <name evidence="10" type="ORF">EXW74_03515</name>
</gene>
<dbReference type="RefSeq" id="WP_130554737.1">
    <property type="nucleotide sequence ID" value="NZ_SHGT01000013.1"/>
</dbReference>
<feature type="transmembrane region" description="Helical" evidence="8">
    <location>
        <begin position="195"/>
        <end position="216"/>
    </location>
</feature>
<accession>A0A4Q8L2C7</accession>
<evidence type="ECO:0000313" key="10">
    <source>
        <dbReference type="EMBL" id="TAA14114.1"/>
    </source>
</evidence>
<evidence type="ECO:0000256" key="1">
    <source>
        <dbReference type="ARBA" id="ARBA00004651"/>
    </source>
</evidence>
<evidence type="ECO:0000259" key="9">
    <source>
        <dbReference type="Pfam" id="PF01757"/>
    </source>
</evidence>
<evidence type="ECO:0000256" key="8">
    <source>
        <dbReference type="SAM" id="Phobius"/>
    </source>
</evidence>
<dbReference type="AlphaFoldDB" id="A0A4Q8L2C7"/>
<evidence type="ECO:0000256" key="2">
    <source>
        <dbReference type="ARBA" id="ARBA00022475"/>
    </source>
</evidence>
<evidence type="ECO:0000256" key="3">
    <source>
        <dbReference type="ARBA" id="ARBA00022679"/>
    </source>
</evidence>
<feature type="transmembrane region" description="Helical" evidence="8">
    <location>
        <begin position="166"/>
        <end position="189"/>
    </location>
</feature>
<feature type="transmembrane region" description="Helical" evidence="8">
    <location>
        <begin position="70"/>
        <end position="90"/>
    </location>
</feature>
<comment type="caution">
    <text evidence="10">The sequence shown here is derived from an EMBL/GenBank/DDBJ whole genome shotgun (WGS) entry which is preliminary data.</text>
</comment>
<dbReference type="EMBL" id="SHGT01000013">
    <property type="protein sequence ID" value="TAA14114.1"/>
    <property type="molecule type" value="Genomic_DNA"/>
</dbReference>
<evidence type="ECO:0000256" key="6">
    <source>
        <dbReference type="ARBA" id="ARBA00023136"/>
    </source>
</evidence>
<protein>
    <submittedName>
        <fullName evidence="10">Acyltransferase</fullName>
    </submittedName>
</protein>
<sequence>MRIKWLSVIRVIGLLFVLLYHYFIKQFPGGFVGVDLFFTLSGYLTTAMLIDEFAAHKKIDIIAFFRRRIYRILPPLVLTILLVVPLALTIRNDFIANIGSQIIAALGFVTNFFEILSGGSYENQFSPHLFVHTWTLAIEMQFYIIWAVFIWFMARTARTIGQLRGTIFLSSSILFLFSFLGMFISAFFISNYSAIYYSTFTHIFPFFIGSILATIVGVKQTTHSFHKLVEQFSIRNLLLIFAGGFGIELLLLFFLQFSSIWTYLFGFLLSGLATAAMIFSARILHEKTPHITEPKTILFIANISYGMYLFHWPFLIIFSQLLPSIVAVILSLIFSTILSTISFYVLEPYIVGKVGKLFGLAVDLKPYKKHITIGFLLLTVLNIAICFFAPKLGNFDKENMISSLYQAQTQLATTRAGVENAQATSYEIQEGVTIFGDSVTVRASSALQTALPDAQIDGTVSRHLTEISGLISLYKKNNTLKQTVVVALGTNTSDNYQELLDQLVKEFPKGHRLIFVTPYDGNYTPSNSLAYQIGQYEKELANQYDYISIADWYQAAKENPNIWINTDLVHFNLETDGATIFATTIKDAVEASANGPIKN</sequence>
<keyword evidence="4 8" id="KW-0812">Transmembrane</keyword>
<dbReference type="Pfam" id="PF01757">
    <property type="entry name" value="Acyl_transf_3"/>
    <property type="match status" value="1"/>
</dbReference>
<dbReference type="GO" id="GO:0005886">
    <property type="term" value="C:plasma membrane"/>
    <property type="evidence" value="ECO:0007669"/>
    <property type="project" value="UniProtKB-SubCell"/>
</dbReference>
<dbReference type="SUPFAM" id="SSF52266">
    <property type="entry name" value="SGNH hydrolase"/>
    <property type="match status" value="1"/>
</dbReference>
<feature type="transmembrane region" description="Helical" evidence="8">
    <location>
        <begin position="237"/>
        <end position="257"/>
    </location>
</feature>
<feature type="transmembrane region" description="Helical" evidence="8">
    <location>
        <begin position="296"/>
        <end position="318"/>
    </location>
</feature>
<reference evidence="10 11" key="1">
    <citation type="submission" date="2019-02" db="EMBL/GenBank/DDBJ databases">
        <title>First genome of the species Streptococcus parasuis.</title>
        <authorList>
            <person name="Stevens M.J.A."/>
            <person name="Stephan R."/>
        </authorList>
    </citation>
    <scope>NUCLEOTIDE SEQUENCE [LARGE SCALE GENOMIC DNA]</scope>
    <source>
        <strain evidence="10 11">4253</strain>
    </source>
</reference>
<proteinExistence type="predicted"/>
<dbReference type="InterPro" id="IPR036514">
    <property type="entry name" value="SGNH_hydro_sf"/>
</dbReference>
<dbReference type="GO" id="GO:0016747">
    <property type="term" value="F:acyltransferase activity, transferring groups other than amino-acyl groups"/>
    <property type="evidence" value="ECO:0007669"/>
    <property type="project" value="InterPro"/>
</dbReference>
<feature type="transmembrane region" description="Helical" evidence="8">
    <location>
        <begin position="134"/>
        <end position="154"/>
    </location>
</feature>
<dbReference type="Gene3D" id="3.40.50.1110">
    <property type="entry name" value="SGNH hydrolase"/>
    <property type="match status" value="1"/>
</dbReference>
<keyword evidence="5 8" id="KW-1133">Transmembrane helix</keyword>
<evidence type="ECO:0000256" key="7">
    <source>
        <dbReference type="ARBA" id="ARBA00023315"/>
    </source>
</evidence>
<keyword evidence="7 10" id="KW-0012">Acyltransferase</keyword>
<dbReference type="PANTHER" id="PTHR23028:SF53">
    <property type="entry name" value="ACYL_TRANSF_3 DOMAIN-CONTAINING PROTEIN"/>
    <property type="match status" value="1"/>
</dbReference>
<feature type="transmembrane region" description="Helical" evidence="8">
    <location>
        <begin position="7"/>
        <end position="24"/>
    </location>
</feature>
<dbReference type="InterPro" id="IPR002656">
    <property type="entry name" value="Acyl_transf_3_dom"/>
</dbReference>
<keyword evidence="3 10" id="KW-0808">Transferase</keyword>
<dbReference type="GO" id="GO:0009103">
    <property type="term" value="P:lipopolysaccharide biosynthetic process"/>
    <property type="evidence" value="ECO:0007669"/>
    <property type="project" value="TreeGrafter"/>
</dbReference>
<evidence type="ECO:0000313" key="11">
    <source>
        <dbReference type="Proteomes" id="UP000291525"/>
    </source>
</evidence>
<dbReference type="OrthoDB" id="9796461at2"/>
<evidence type="ECO:0000256" key="5">
    <source>
        <dbReference type="ARBA" id="ARBA00022989"/>
    </source>
</evidence>
<organism evidence="10 11">
    <name type="scientific">Streptococcus parasuis</name>
    <dbReference type="NCBI Taxonomy" id="1501662"/>
    <lineage>
        <taxon>Bacteria</taxon>
        <taxon>Bacillati</taxon>
        <taxon>Bacillota</taxon>
        <taxon>Bacilli</taxon>
        <taxon>Lactobacillales</taxon>
        <taxon>Streptococcaceae</taxon>
        <taxon>Streptococcus</taxon>
    </lineage>
</organism>
<comment type="subcellular location">
    <subcellularLocation>
        <location evidence="1">Cell membrane</location>
        <topology evidence="1">Multi-pass membrane protein</topology>
    </subcellularLocation>
</comment>
<name>A0A4Q8L2C7_9STRE</name>
<dbReference type="Proteomes" id="UP000291525">
    <property type="component" value="Unassembled WGS sequence"/>
</dbReference>
<keyword evidence="2" id="KW-1003">Cell membrane</keyword>
<evidence type="ECO:0000256" key="4">
    <source>
        <dbReference type="ARBA" id="ARBA00022692"/>
    </source>
</evidence>
<feature type="transmembrane region" description="Helical" evidence="8">
    <location>
        <begin position="30"/>
        <end position="50"/>
    </location>
</feature>
<feature type="domain" description="Acyltransferase 3" evidence="9">
    <location>
        <begin position="3"/>
        <end position="343"/>
    </location>
</feature>
<feature type="transmembrane region" description="Helical" evidence="8">
    <location>
        <begin position="263"/>
        <end position="284"/>
    </location>
</feature>
<keyword evidence="6 8" id="KW-0472">Membrane</keyword>
<dbReference type="PANTHER" id="PTHR23028">
    <property type="entry name" value="ACETYLTRANSFERASE"/>
    <property type="match status" value="1"/>
</dbReference>
<feature type="transmembrane region" description="Helical" evidence="8">
    <location>
        <begin position="324"/>
        <end position="350"/>
    </location>
</feature>